<feature type="transmembrane region" description="Helical" evidence="7">
    <location>
        <begin position="247"/>
        <end position="266"/>
    </location>
</feature>
<dbReference type="Gene3D" id="3.90.550.10">
    <property type="entry name" value="Spore Coat Polysaccharide Biosynthesis Protein SpsA, Chain A"/>
    <property type="match status" value="1"/>
</dbReference>
<reference evidence="10 11" key="1">
    <citation type="submission" date="2016-09" db="EMBL/GenBank/DDBJ databases">
        <authorList>
            <person name="Capua I."/>
            <person name="De Benedictis P."/>
            <person name="Joannis T."/>
            <person name="Lombin L.H."/>
            <person name="Cattoli G."/>
        </authorList>
    </citation>
    <scope>NUCLEOTIDE SEQUENCE [LARGE SCALE GENOMIC DNA]</scope>
    <source>
        <strain evidence="10 11">ISLP-3</strain>
    </source>
</reference>
<evidence type="ECO:0000256" key="1">
    <source>
        <dbReference type="ARBA" id="ARBA00004141"/>
    </source>
</evidence>
<name>A0A1G6K729_9MICO</name>
<dbReference type="AlphaFoldDB" id="A0A1G6K729"/>
<dbReference type="InterPro" id="IPR007267">
    <property type="entry name" value="GtrA_DPMS_TM"/>
</dbReference>
<evidence type="ECO:0000256" key="2">
    <source>
        <dbReference type="ARBA" id="ARBA00006739"/>
    </source>
</evidence>
<dbReference type="Pfam" id="PF04138">
    <property type="entry name" value="GtrA_DPMS_TM"/>
    <property type="match status" value="1"/>
</dbReference>
<evidence type="ECO:0000256" key="4">
    <source>
        <dbReference type="ARBA" id="ARBA00022989"/>
    </source>
</evidence>
<evidence type="ECO:0000256" key="7">
    <source>
        <dbReference type="SAM" id="Phobius"/>
    </source>
</evidence>
<keyword evidence="3 7" id="KW-0812">Transmembrane</keyword>
<dbReference type="CDD" id="cd04179">
    <property type="entry name" value="DPM_DPG-synthase_like"/>
    <property type="match status" value="1"/>
</dbReference>
<dbReference type="PANTHER" id="PTHR48090">
    <property type="entry name" value="UNDECAPRENYL-PHOSPHATE 4-DEOXY-4-FORMAMIDO-L-ARABINOSE TRANSFERASE-RELATED"/>
    <property type="match status" value="1"/>
</dbReference>
<comment type="subcellular location">
    <subcellularLocation>
        <location evidence="1">Membrane</location>
        <topology evidence="1">Multi-pass membrane protein</topology>
    </subcellularLocation>
</comment>
<feature type="compositionally biased region" description="Low complexity" evidence="6">
    <location>
        <begin position="345"/>
        <end position="358"/>
    </location>
</feature>
<evidence type="ECO:0000313" key="10">
    <source>
        <dbReference type="EMBL" id="SDC26405.1"/>
    </source>
</evidence>
<dbReference type="InterPro" id="IPR029044">
    <property type="entry name" value="Nucleotide-diphossugar_trans"/>
</dbReference>
<comment type="similarity">
    <text evidence="2">Belongs to the glycosyltransferase 2 family.</text>
</comment>
<feature type="transmembrane region" description="Helical" evidence="7">
    <location>
        <begin position="287"/>
        <end position="313"/>
    </location>
</feature>
<evidence type="ECO:0000259" key="9">
    <source>
        <dbReference type="Pfam" id="PF04138"/>
    </source>
</evidence>
<dbReference type="SUPFAM" id="SSF53448">
    <property type="entry name" value="Nucleotide-diphospho-sugar transferases"/>
    <property type="match status" value="1"/>
</dbReference>
<dbReference type="OrthoDB" id="9810303at2"/>
<dbReference type="GO" id="GO:0000271">
    <property type="term" value="P:polysaccharide biosynthetic process"/>
    <property type="evidence" value="ECO:0007669"/>
    <property type="project" value="InterPro"/>
</dbReference>
<evidence type="ECO:0000313" key="11">
    <source>
        <dbReference type="Proteomes" id="UP000199039"/>
    </source>
</evidence>
<dbReference type="RefSeq" id="WP_093182078.1">
    <property type="nucleotide sequence ID" value="NZ_FMYH01000002.1"/>
</dbReference>
<protein>
    <submittedName>
        <fullName evidence="10">Glycosyltransferase involved in cell wall bisynthesis</fullName>
    </submittedName>
</protein>
<evidence type="ECO:0000256" key="5">
    <source>
        <dbReference type="ARBA" id="ARBA00023136"/>
    </source>
</evidence>
<dbReference type="Proteomes" id="UP000199039">
    <property type="component" value="Unassembled WGS sequence"/>
</dbReference>
<keyword evidence="5 7" id="KW-0472">Membrane</keyword>
<dbReference type="InterPro" id="IPR001173">
    <property type="entry name" value="Glyco_trans_2-like"/>
</dbReference>
<accession>A0A1G6K729</accession>
<evidence type="ECO:0000256" key="3">
    <source>
        <dbReference type="ARBA" id="ARBA00022692"/>
    </source>
</evidence>
<evidence type="ECO:0000259" key="8">
    <source>
        <dbReference type="Pfam" id="PF00535"/>
    </source>
</evidence>
<proteinExistence type="inferred from homology"/>
<evidence type="ECO:0000256" key="6">
    <source>
        <dbReference type="SAM" id="MobiDB-lite"/>
    </source>
</evidence>
<feature type="domain" description="GtrA/DPMS transmembrane" evidence="9">
    <location>
        <begin position="222"/>
        <end position="336"/>
    </location>
</feature>
<dbReference type="EMBL" id="FMYH01000002">
    <property type="protein sequence ID" value="SDC26405.1"/>
    <property type="molecule type" value="Genomic_DNA"/>
</dbReference>
<feature type="domain" description="Glycosyltransferase 2-like" evidence="8">
    <location>
        <begin position="3"/>
        <end position="158"/>
    </location>
</feature>
<dbReference type="GO" id="GO:0016740">
    <property type="term" value="F:transferase activity"/>
    <property type="evidence" value="ECO:0007669"/>
    <property type="project" value="UniProtKB-KW"/>
</dbReference>
<sequence>MIVLIPSYEPDARLVDLVRALRTADAGLTVLVVDDGSGPAYRAVFDAARALGAEVLTQPRNVGKGHALKAGFAHIEANHPGAGVVCADCDGQHSVVDILRVATRVRDSQAAMVLGARQFSGSVPARSRAGNAITRRMFALATGHRLHDTQTGLRGYPASALEWLQTVPGDRFEYELNLLLEATSTHREIEEIAIATIYLDGNTSSHFRPVADSVRIYAPLLKFVGSSLAAFTVDTVALLVLHALTGSLLVSVLGARVVSSAVNFAINRSFVFDHGRSRRLGAAALRYYALTLALLTANLASLWVLTAAGVPLLGAKVATEAVLFVASYRVQRAVVFAAPHALAAPTGPTSVSPGTPASQESHKRRRSHA</sequence>
<dbReference type="GO" id="GO:0016020">
    <property type="term" value="C:membrane"/>
    <property type="evidence" value="ECO:0007669"/>
    <property type="project" value="UniProtKB-SubCell"/>
</dbReference>
<dbReference type="Pfam" id="PF00535">
    <property type="entry name" value="Glycos_transf_2"/>
    <property type="match status" value="1"/>
</dbReference>
<keyword evidence="10" id="KW-0808">Transferase</keyword>
<dbReference type="InterPro" id="IPR050256">
    <property type="entry name" value="Glycosyltransferase_2"/>
</dbReference>
<organism evidence="10 11">
    <name type="scientific">Sanguibacter gelidistatuariae</name>
    <dbReference type="NCBI Taxonomy" id="1814289"/>
    <lineage>
        <taxon>Bacteria</taxon>
        <taxon>Bacillati</taxon>
        <taxon>Actinomycetota</taxon>
        <taxon>Actinomycetes</taxon>
        <taxon>Micrococcales</taxon>
        <taxon>Sanguibacteraceae</taxon>
        <taxon>Sanguibacter</taxon>
    </lineage>
</organism>
<dbReference type="STRING" id="1814289.SAMN05216410_1510"/>
<feature type="region of interest" description="Disordered" evidence="6">
    <location>
        <begin position="345"/>
        <end position="369"/>
    </location>
</feature>
<keyword evidence="4 7" id="KW-1133">Transmembrane helix</keyword>
<gene>
    <name evidence="10" type="ORF">SAMN05216410_1510</name>
</gene>
<dbReference type="PANTHER" id="PTHR48090:SF7">
    <property type="entry name" value="RFBJ PROTEIN"/>
    <property type="match status" value="1"/>
</dbReference>
<keyword evidence="11" id="KW-1185">Reference proteome</keyword>